<protein>
    <submittedName>
        <fullName evidence="9">Uncharacterized protein</fullName>
    </submittedName>
</protein>
<feature type="domain" description="AMP-dependent synthetase/ligase" evidence="7">
    <location>
        <begin position="62"/>
        <end position="445"/>
    </location>
</feature>
<dbReference type="Gene3D" id="3.40.50.980">
    <property type="match status" value="2"/>
</dbReference>
<feature type="domain" description="AMP-binding enzyme C-terminal" evidence="8">
    <location>
        <begin position="497"/>
        <end position="571"/>
    </location>
</feature>
<dbReference type="EMBL" id="JARGDH010000001">
    <property type="protein sequence ID" value="KAL0280373.1"/>
    <property type="molecule type" value="Genomic_DNA"/>
</dbReference>
<dbReference type="InterPro" id="IPR042099">
    <property type="entry name" value="ANL_N_sf"/>
</dbReference>
<keyword evidence="6" id="KW-0812">Transmembrane</keyword>
<comment type="subcellular location">
    <subcellularLocation>
        <location evidence="1">Peroxisome</location>
    </subcellularLocation>
</comment>
<gene>
    <name evidence="9" type="ORF">PYX00_001682</name>
</gene>
<keyword evidence="6" id="KW-1133">Transmembrane helix</keyword>
<dbReference type="SUPFAM" id="SSF56801">
    <property type="entry name" value="Acetyl-CoA synthetase-like"/>
    <property type="match status" value="1"/>
</dbReference>
<evidence type="ECO:0000256" key="3">
    <source>
        <dbReference type="ARBA" id="ARBA00022598"/>
    </source>
</evidence>
<accession>A0AAW2IF65</accession>
<organism evidence="9">
    <name type="scientific">Menopon gallinae</name>
    <name type="common">poultry shaft louse</name>
    <dbReference type="NCBI Taxonomy" id="328185"/>
    <lineage>
        <taxon>Eukaryota</taxon>
        <taxon>Metazoa</taxon>
        <taxon>Ecdysozoa</taxon>
        <taxon>Arthropoda</taxon>
        <taxon>Hexapoda</taxon>
        <taxon>Insecta</taxon>
        <taxon>Pterygota</taxon>
        <taxon>Neoptera</taxon>
        <taxon>Paraneoptera</taxon>
        <taxon>Psocodea</taxon>
        <taxon>Troctomorpha</taxon>
        <taxon>Phthiraptera</taxon>
        <taxon>Amblycera</taxon>
        <taxon>Menoponidae</taxon>
        <taxon>Menopon</taxon>
    </lineage>
</organism>
<feature type="region of interest" description="Disordered" evidence="5">
    <location>
        <begin position="608"/>
        <end position="638"/>
    </location>
</feature>
<dbReference type="GO" id="GO:0005777">
    <property type="term" value="C:peroxisome"/>
    <property type="evidence" value="ECO:0007669"/>
    <property type="project" value="UniProtKB-SubCell"/>
</dbReference>
<proteinExistence type="inferred from homology"/>
<dbReference type="Pfam" id="PF00501">
    <property type="entry name" value="AMP-binding"/>
    <property type="match status" value="1"/>
</dbReference>
<comment type="similarity">
    <text evidence="2">Belongs to the ATP-dependent AMP-binding enzyme family.</text>
</comment>
<evidence type="ECO:0000313" key="9">
    <source>
        <dbReference type="EMBL" id="KAL0280373.1"/>
    </source>
</evidence>
<evidence type="ECO:0000256" key="6">
    <source>
        <dbReference type="SAM" id="Phobius"/>
    </source>
</evidence>
<evidence type="ECO:0000256" key="5">
    <source>
        <dbReference type="SAM" id="MobiDB-lite"/>
    </source>
</evidence>
<keyword evidence="4" id="KW-0576">Peroxisome</keyword>
<dbReference type="PANTHER" id="PTHR24096">
    <property type="entry name" value="LONG-CHAIN-FATTY-ACID--COA LIGASE"/>
    <property type="match status" value="1"/>
</dbReference>
<evidence type="ECO:0000256" key="4">
    <source>
        <dbReference type="ARBA" id="ARBA00023140"/>
    </source>
</evidence>
<dbReference type="GO" id="GO:0016405">
    <property type="term" value="F:CoA-ligase activity"/>
    <property type="evidence" value="ECO:0007669"/>
    <property type="project" value="TreeGrafter"/>
</dbReference>
<evidence type="ECO:0000256" key="1">
    <source>
        <dbReference type="ARBA" id="ARBA00004275"/>
    </source>
</evidence>
<name>A0AAW2IF65_9NEOP</name>
<dbReference type="PANTHER" id="PTHR24096:SF149">
    <property type="entry name" value="AMP-BINDING DOMAIN-CONTAINING PROTEIN-RELATED"/>
    <property type="match status" value="1"/>
</dbReference>
<evidence type="ECO:0000259" key="7">
    <source>
        <dbReference type="Pfam" id="PF00501"/>
    </source>
</evidence>
<keyword evidence="6" id="KW-0472">Membrane</keyword>
<dbReference type="InterPro" id="IPR025110">
    <property type="entry name" value="AMP-bd_C"/>
</dbReference>
<evidence type="ECO:0000259" key="8">
    <source>
        <dbReference type="Pfam" id="PF13193"/>
    </source>
</evidence>
<feature type="transmembrane region" description="Helical" evidence="6">
    <location>
        <begin position="108"/>
        <end position="127"/>
    </location>
</feature>
<dbReference type="Pfam" id="PF13193">
    <property type="entry name" value="AMP-binding_C"/>
    <property type="match status" value="1"/>
</dbReference>
<dbReference type="AlphaFoldDB" id="A0AAW2IF65"/>
<comment type="caution">
    <text evidence="9">The sequence shown here is derived from an EMBL/GenBank/DDBJ whole genome shotgun (WGS) entry which is preliminary data.</text>
</comment>
<keyword evidence="3" id="KW-0436">Ligase</keyword>
<feature type="compositionally biased region" description="Polar residues" evidence="5">
    <location>
        <begin position="627"/>
        <end position="638"/>
    </location>
</feature>
<sequence length="638" mass="71272">MRRINYLKNYLLLRQFYRNGSSVKNVLFGGYISPPPDRNSVAKVLFERLSDPARADKVLQICSETGVPMTTKTFLKQSVGVAESLRERNIRKGDSILIVGNNSLNMNIALTGILIAGAVAVPISYFANPGENSGASEKSPRDLPNYYLLIILDDVRNLLTHIQPKFFICDGQTLFTIRRVVSSVLGQVDEKKIVLLNDQKYHNLDLQCFPEFISGKGEQWESFKPAEIKNPDEELVFILKSLVEGAANRGVMISHSNLLSVIHRYEAKEESLGRARQLSSETILMVQKTIWMSGIYSLLMSCLFGTKLIVMSDFDEEAFLKCVEKYKVTICYLYPTKLWQLFKHNYKQKHDLSSFKSLYGVGPNVPRMLVELMKEKMGLPVTAAYGMTEMSGVVTEPRDVIKSGSAGKLVPMCYGKVVDLKTKQKCGPNAPGELCFKGPCLMRGYINDDKAMREIIDPEGFLRTGIYGYYDADEHFYILDKVKEVVRFMGKEVAPLEIEGVLKTHDSVKDCVVSAIQHPKDGHYVVAFVVLQPGKTTTAEEIKNYVADKLPEHKHLKGGVVFIPKVPRSRESGFIKRSAIHKILSKYRFVGDKEEKVIVAADVERKNITKENASSSSGGGGSREGSLTTLKTSGTKGD</sequence>
<dbReference type="InterPro" id="IPR000873">
    <property type="entry name" value="AMP-dep_synth/lig_dom"/>
</dbReference>
<dbReference type="Gene3D" id="3.30.300.30">
    <property type="match status" value="1"/>
</dbReference>
<dbReference type="InterPro" id="IPR045851">
    <property type="entry name" value="AMP-bd_C_sf"/>
</dbReference>
<evidence type="ECO:0000256" key="2">
    <source>
        <dbReference type="ARBA" id="ARBA00006432"/>
    </source>
</evidence>
<dbReference type="Gene3D" id="2.30.38.10">
    <property type="entry name" value="Luciferase, Domain 3"/>
    <property type="match status" value="1"/>
</dbReference>
<reference evidence="9" key="1">
    <citation type="journal article" date="2024" name="Gigascience">
        <title>Chromosome-level genome of the poultry shaft louse Menopon gallinae provides insight into the host-switching and adaptive evolution of parasitic lice.</title>
        <authorList>
            <person name="Xu Y."/>
            <person name="Ma L."/>
            <person name="Liu S."/>
            <person name="Liang Y."/>
            <person name="Liu Q."/>
            <person name="He Z."/>
            <person name="Tian L."/>
            <person name="Duan Y."/>
            <person name="Cai W."/>
            <person name="Li H."/>
            <person name="Song F."/>
        </authorList>
    </citation>
    <scope>NUCLEOTIDE SEQUENCE</scope>
    <source>
        <strain evidence="9">Cailab_2023a</strain>
    </source>
</reference>
<dbReference type="Gene3D" id="3.40.50.12780">
    <property type="entry name" value="N-terminal domain of ligase-like"/>
    <property type="match status" value="1"/>
</dbReference>